<comment type="similarity">
    <text evidence="1">Belongs to the aldo/keto reductase family.</text>
</comment>
<keyword evidence="3 8" id="KW-0560">Oxidoreductase</keyword>
<dbReference type="GO" id="GO:0050580">
    <property type="term" value="F:2,5-didehydrogluconate reductase activity"/>
    <property type="evidence" value="ECO:0007669"/>
    <property type="project" value="UniProtKB-EC"/>
</dbReference>
<feature type="domain" description="NADP-dependent oxidoreductase" evidence="7">
    <location>
        <begin position="21"/>
        <end position="257"/>
    </location>
</feature>
<dbReference type="SUPFAM" id="SSF51430">
    <property type="entry name" value="NAD(P)-linked oxidoreductase"/>
    <property type="match status" value="1"/>
</dbReference>
<dbReference type="InterPro" id="IPR018170">
    <property type="entry name" value="Aldo/ket_reductase_CS"/>
</dbReference>
<dbReference type="PIRSF" id="PIRSF000097">
    <property type="entry name" value="AKR"/>
    <property type="match status" value="1"/>
</dbReference>
<evidence type="ECO:0000256" key="4">
    <source>
        <dbReference type="PIRSR" id="PIRSR000097-1"/>
    </source>
</evidence>
<evidence type="ECO:0000256" key="2">
    <source>
        <dbReference type="ARBA" id="ARBA00022857"/>
    </source>
</evidence>
<dbReference type="InterPro" id="IPR036812">
    <property type="entry name" value="NAD(P)_OxRdtase_dom_sf"/>
</dbReference>
<evidence type="ECO:0000256" key="3">
    <source>
        <dbReference type="ARBA" id="ARBA00023002"/>
    </source>
</evidence>
<keyword evidence="9" id="KW-1185">Reference proteome</keyword>
<protein>
    <submittedName>
        <fullName evidence="8">2,5-diketo-D-gluconate reductase</fullName>
        <ecNumber evidence="8">1.1.1.274</ecNumber>
    </submittedName>
</protein>
<dbReference type="eggNOG" id="COG0656">
    <property type="taxonomic scope" value="Bacteria"/>
</dbReference>
<dbReference type="Gene3D" id="3.20.20.100">
    <property type="entry name" value="NADP-dependent oxidoreductase domain"/>
    <property type="match status" value="1"/>
</dbReference>
<sequence length="273" mass="29747">MSQHSAGTALPAITLGTGLRPPTDVYRLVGWALDMGYRSFDTAALYGTEAAIGRAIRDSGIDRRELFITVKVRGNEYGSRARVHQAIERSLEALGTSFADMVVPHWPLPMVRALPSTFAQMLDARSEGLVRGVGLSNASSAMVRAVRTETGEWPVVNQLHLSPIVGQTDFTRFAETVPVGIQAYRVLESGSGLMQTRLISELSQQYGCSPAQLLIGWQLGLGHRVVLGASTLEQLRANLDSRPLELAPADSQRLARLDRFSLAKPDPVTHFEL</sequence>
<reference evidence="8 9" key="1">
    <citation type="journal article" date="2006" name="PLoS Genet.">
        <title>Secrets of soil survival revealed by the genome sequence of Arthrobacter aurescens TC1.</title>
        <authorList>
            <person name="Mongodin E.F."/>
            <person name="Shapir N."/>
            <person name="Daugherty S.C."/>
            <person name="DeBoy R.T."/>
            <person name="Emerson J.B."/>
            <person name="Shvartzbeyn A."/>
            <person name="Radune D."/>
            <person name="Vamathevan J."/>
            <person name="Riggs F."/>
            <person name="Grinberg V."/>
            <person name="Khouri H."/>
            <person name="Wackett L.P."/>
            <person name="Nelson K.E."/>
            <person name="Sadowsky M.J."/>
        </authorList>
    </citation>
    <scope>NUCLEOTIDE SEQUENCE [LARGE SCALE GENOMIC DNA]</scope>
    <source>
        <strain evidence="8 9">TC1</strain>
    </source>
</reference>
<keyword evidence="2" id="KW-0521">NADP</keyword>
<evidence type="ECO:0000256" key="1">
    <source>
        <dbReference type="ARBA" id="ARBA00007905"/>
    </source>
</evidence>
<feature type="active site" description="Proton donor" evidence="4">
    <location>
        <position position="46"/>
    </location>
</feature>
<dbReference type="InterPro" id="IPR020471">
    <property type="entry name" value="AKR"/>
</dbReference>
<dbReference type="EMBL" id="CP000474">
    <property type="protein sequence ID" value="ABM08370.1"/>
    <property type="molecule type" value="Genomic_DNA"/>
</dbReference>
<dbReference type="PANTHER" id="PTHR43827:SF3">
    <property type="entry name" value="NADP-DEPENDENT OXIDOREDUCTASE DOMAIN-CONTAINING PROTEIN"/>
    <property type="match status" value="1"/>
</dbReference>
<evidence type="ECO:0000313" key="9">
    <source>
        <dbReference type="Proteomes" id="UP000000637"/>
    </source>
</evidence>
<dbReference type="Pfam" id="PF00248">
    <property type="entry name" value="Aldo_ket_red"/>
    <property type="match status" value="1"/>
</dbReference>
<dbReference type="STRING" id="290340.AAur_3779"/>
<name>A1RB46_PAEAT</name>
<organism evidence="8 9">
    <name type="scientific">Paenarthrobacter aurescens (strain TC1)</name>
    <dbReference type="NCBI Taxonomy" id="290340"/>
    <lineage>
        <taxon>Bacteria</taxon>
        <taxon>Bacillati</taxon>
        <taxon>Actinomycetota</taxon>
        <taxon>Actinomycetes</taxon>
        <taxon>Micrococcales</taxon>
        <taxon>Micrococcaceae</taxon>
        <taxon>Paenarthrobacter</taxon>
    </lineage>
</organism>
<dbReference type="PANTHER" id="PTHR43827">
    <property type="entry name" value="2,5-DIKETO-D-GLUCONIC ACID REDUCTASE"/>
    <property type="match status" value="1"/>
</dbReference>
<evidence type="ECO:0000256" key="6">
    <source>
        <dbReference type="PIRSR" id="PIRSR000097-3"/>
    </source>
</evidence>
<feature type="binding site" evidence="5">
    <location>
        <position position="105"/>
    </location>
    <ligand>
        <name>substrate</name>
    </ligand>
</feature>
<proteinExistence type="inferred from homology"/>
<feature type="site" description="Lowers pKa of active site Tyr" evidence="6">
    <location>
        <position position="71"/>
    </location>
</feature>
<dbReference type="HOGENOM" id="CLU_023205_0_1_11"/>
<dbReference type="EC" id="1.1.1.274" evidence="8"/>
<dbReference type="RefSeq" id="WP_011776383.1">
    <property type="nucleotide sequence ID" value="NC_008711.1"/>
</dbReference>
<dbReference type="KEGG" id="aau:AAur_3779"/>
<dbReference type="Proteomes" id="UP000000637">
    <property type="component" value="Chromosome"/>
</dbReference>
<gene>
    <name evidence="8" type="ordered locus">AAur_3779</name>
</gene>
<dbReference type="AlphaFoldDB" id="A1RB46"/>
<dbReference type="InterPro" id="IPR023210">
    <property type="entry name" value="NADP_OxRdtase_dom"/>
</dbReference>
<dbReference type="PRINTS" id="PR00069">
    <property type="entry name" value="ALDKETRDTASE"/>
</dbReference>
<accession>A1RB46</accession>
<dbReference type="PROSITE" id="PS00798">
    <property type="entry name" value="ALDOKETO_REDUCTASE_1"/>
    <property type="match status" value="1"/>
</dbReference>
<evidence type="ECO:0000259" key="7">
    <source>
        <dbReference type="Pfam" id="PF00248"/>
    </source>
</evidence>
<evidence type="ECO:0000313" key="8">
    <source>
        <dbReference type="EMBL" id="ABM08370.1"/>
    </source>
</evidence>
<dbReference type="CDD" id="cd19071">
    <property type="entry name" value="AKR_AKR1-5-like"/>
    <property type="match status" value="1"/>
</dbReference>
<evidence type="ECO:0000256" key="5">
    <source>
        <dbReference type="PIRSR" id="PIRSR000097-2"/>
    </source>
</evidence>